<reference evidence="2" key="1">
    <citation type="submission" date="2023-08" db="EMBL/GenBank/DDBJ databases">
        <title>Black Yeasts Isolated from many extreme environments.</title>
        <authorList>
            <person name="Coleine C."/>
            <person name="Stajich J.E."/>
            <person name="Selbmann L."/>
        </authorList>
    </citation>
    <scope>NUCLEOTIDE SEQUENCE</scope>
    <source>
        <strain evidence="2">CCFEE 5810</strain>
    </source>
</reference>
<sequence length="338" mass="37871">MASSQAVMEQSHTSAAHPALTPPATGCPVLSLPREMRNGIYSHISVNVVATKRSSGDKVPSSVEEEEPRPKVTVLGAAVSSLLRVNRQIHDEYAEYMLSRSQLFVSLEQGYAEYLDRLDLSPIVPSSVLENIKLVSITFPWPIVMHIEDKLDMEEFWTAVTLEDSVDQWSIPCTPAKELRRKLVSLIRRIRAQSRADADVVTQVSINLTGFPDVRDPYTWPPFDTLREAFTLPWKVDIMLDRDTLFGLWDEVPITQVSDCVVVPLWSSMARNSADIRANRQAWGEGAMEKVVLPTYDSSTTLVQARLFHTKCENGWNGFEAAIGVHSLDMSELLLSED</sequence>
<proteinExistence type="predicted"/>
<evidence type="ECO:0000313" key="3">
    <source>
        <dbReference type="Proteomes" id="UP001310594"/>
    </source>
</evidence>
<dbReference type="Proteomes" id="UP001310594">
    <property type="component" value="Unassembled WGS sequence"/>
</dbReference>
<dbReference type="EMBL" id="JAVRQU010000014">
    <property type="protein sequence ID" value="KAK5695212.1"/>
    <property type="molecule type" value="Genomic_DNA"/>
</dbReference>
<accession>A0AAN7W0Q2</accession>
<feature type="region of interest" description="Disordered" evidence="1">
    <location>
        <begin position="1"/>
        <end position="23"/>
    </location>
</feature>
<gene>
    <name evidence="2" type="ORF">LTR97_008718</name>
</gene>
<name>A0AAN7W0Q2_9PEZI</name>
<organism evidence="2 3">
    <name type="scientific">Elasticomyces elasticus</name>
    <dbReference type="NCBI Taxonomy" id="574655"/>
    <lineage>
        <taxon>Eukaryota</taxon>
        <taxon>Fungi</taxon>
        <taxon>Dikarya</taxon>
        <taxon>Ascomycota</taxon>
        <taxon>Pezizomycotina</taxon>
        <taxon>Dothideomycetes</taxon>
        <taxon>Dothideomycetidae</taxon>
        <taxon>Mycosphaerellales</taxon>
        <taxon>Teratosphaeriaceae</taxon>
        <taxon>Elasticomyces</taxon>
    </lineage>
</organism>
<evidence type="ECO:0000256" key="1">
    <source>
        <dbReference type="SAM" id="MobiDB-lite"/>
    </source>
</evidence>
<comment type="caution">
    <text evidence="2">The sequence shown here is derived from an EMBL/GenBank/DDBJ whole genome shotgun (WGS) entry which is preliminary data.</text>
</comment>
<protein>
    <submittedName>
        <fullName evidence="2">Uncharacterized protein</fullName>
    </submittedName>
</protein>
<feature type="compositionally biased region" description="Polar residues" evidence="1">
    <location>
        <begin position="1"/>
        <end position="14"/>
    </location>
</feature>
<evidence type="ECO:0000313" key="2">
    <source>
        <dbReference type="EMBL" id="KAK5695212.1"/>
    </source>
</evidence>
<dbReference type="AlphaFoldDB" id="A0AAN7W0Q2"/>